<evidence type="ECO:0000256" key="9">
    <source>
        <dbReference type="ARBA" id="ARBA00022837"/>
    </source>
</evidence>
<feature type="transmembrane region" description="Helical" evidence="18">
    <location>
        <begin position="1273"/>
        <end position="1293"/>
    </location>
</feature>
<dbReference type="InterPro" id="IPR005821">
    <property type="entry name" value="Ion_trans_dom"/>
</dbReference>
<protein>
    <recommendedName>
        <fullName evidence="19">Voltage-dependent calcium channel alpha-1 subunit IQ domain-containing protein</fullName>
    </recommendedName>
</protein>
<dbReference type="SMART" id="SM01062">
    <property type="entry name" value="Ca_chan_IQ"/>
    <property type="match status" value="1"/>
</dbReference>
<keyword evidence="16" id="KW-0407">Ion channel</keyword>
<feature type="transmembrane region" description="Helical" evidence="18">
    <location>
        <begin position="345"/>
        <end position="367"/>
    </location>
</feature>
<feature type="transmembrane region" description="Helical" evidence="18">
    <location>
        <begin position="1067"/>
        <end position="1093"/>
    </location>
</feature>
<keyword evidence="8" id="KW-0677">Repeat</keyword>
<evidence type="ECO:0000256" key="3">
    <source>
        <dbReference type="ARBA" id="ARBA00022553"/>
    </source>
</evidence>
<evidence type="ECO:0000313" key="21">
    <source>
        <dbReference type="Proteomes" id="UP000708208"/>
    </source>
</evidence>
<keyword evidence="2" id="KW-0813">Transport</keyword>
<accession>A0A8J2K503</accession>
<dbReference type="GO" id="GO:0050906">
    <property type="term" value="P:detection of stimulus involved in sensory perception"/>
    <property type="evidence" value="ECO:0007669"/>
    <property type="project" value="UniProtKB-ARBA"/>
</dbReference>
<keyword evidence="12" id="KW-0406">Ion transport</keyword>
<keyword evidence="10" id="KW-0851">Voltage-gated channel</keyword>
<dbReference type="FunFam" id="1.20.120.350:FF:000040">
    <property type="entry name" value="Voltage-dependent L-type calcium channel subunit alpha"/>
    <property type="match status" value="1"/>
</dbReference>
<feature type="compositionally biased region" description="Polar residues" evidence="17">
    <location>
        <begin position="1641"/>
        <end position="1654"/>
    </location>
</feature>
<feature type="transmembrane region" description="Helical" evidence="18">
    <location>
        <begin position="312"/>
        <end position="333"/>
    </location>
</feature>
<evidence type="ECO:0000256" key="15">
    <source>
        <dbReference type="ARBA" id="ARBA00023180"/>
    </source>
</evidence>
<evidence type="ECO:0000256" key="11">
    <source>
        <dbReference type="ARBA" id="ARBA00022989"/>
    </source>
</evidence>
<dbReference type="InterPro" id="IPR031649">
    <property type="entry name" value="GPHH_dom"/>
</dbReference>
<dbReference type="FunFam" id="1.10.287.70:FF:000009">
    <property type="entry name" value="Voltage-dependent L-type calcium channel subunit alpha"/>
    <property type="match status" value="1"/>
</dbReference>
<keyword evidence="9" id="KW-0106">Calcium</keyword>
<evidence type="ECO:0000256" key="14">
    <source>
        <dbReference type="ARBA" id="ARBA00023157"/>
    </source>
</evidence>
<dbReference type="GO" id="GO:0098703">
    <property type="term" value="P:calcium ion import across plasma membrane"/>
    <property type="evidence" value="ECO:0007669"/>
    <property type="project" value="TreeGrafter"/>
</dbReference>
<evidence type="ECO:0000256" key="17">
    <source>
        <dbReference type="SAM" id="MobiDB-lite"/>
    </source>
</evidence>
<evidence type="ECO:0000256" key="10">
    <source>
        <dbReference type="ARBA" id="ARBA00022882"/>
    </source>
</evidence>
<feature type="transmembrane region" description="Helical" evidence="18">
    <location>
        <begin position="654"/>
        <end position="676"/>
    </location>
</feature>
<evidence type="ECO:0000256" key="18">
    <source>
        <dbReference type="SAM" id="Phobius"/>
    </source>
</evidence>
<dbReference type="FunFam" id="1.20.120.350:FF:000001">
    <property type="entry name" value="Voltage-dependent L-type calcium channel subunit alpha"/>
    <property type="match status" value="1"/>
</dbReference>
<dbReference type="EMBL" id="CAJVCH010182170">
    <property type="protein sequence ID" value="CAG7729654.1"/>
    <property type="molecule type" value="Genomic_DNA"/>
</dbReference>
<dbReference type="GO" id="GO:0046872">
    <property type="term" value="F:metal ion binding"/>
    <property type="evidence" value="ECO:0007669"/>
    <property type="project" value="UniProtKB-KW"/>
</dbReference>
<feature type="transmembrane region" description="Helical" evidence="18">
    <location>
        <begin position="862"/>
        <end position="883"/>
    </location>
</feature>
<evidence type="ECO:0000256" key="2">
    <source>
        <dbReference type="ARBA" id="ARBA00022448"/>
    </source>
</evidence>
<keyword evidence="15" id="KW-0325">Glycoprotein</keyword>
<feature type="region of interest" description="Disordered" evidence="17">
    <location>
        <begin position="701"/>
        <end position="736"/>
    </location>
</feature>
<feature type="transmembrane region" description="Helical" evidence="18">
    <location>
        <begin position="816"/>
        <end position="842"/>
    </location>
</feature>
<dbReference type="GO" id="GO:0016322">
    <property type="term" value="P:neuron remodeling"/>
    <property type="evidence" value="ECO:0007669"/>
    <property type="project" value="UniProtKB-ARBA"/>
</dbReference>
<keyword evidence="5" id="KW-0107">Calcium channel</keyword>
<evidence type="ECO:0000259" key="19">
    <source>
        <dbReference type="SMART" id="SM01062"/>
    </source>
</evidence>
<feature type="transmembrane region" description="Helical" evidence="18">
    <location>
        <begin position="105"/>
        <end position="123"/>
    </location>
</feature>
<feature type="compositionally biased region" description="Acidic residues" evidence="17">
    <location>
        <begin position="783"/>
        <end position="794"/>
    </location>
</feature>
<dbReference type="GO" id="GO:0005891">
    <property type="term" value="C:voltage-gated calcium channel complex"/>
    <property type="evidence" value="ECO:0007669"/>
    <property type="project" value="TreeGrafter"/>
</dbReference>
<feature type="transmembrane region" description="Helical" evidence="18">
    <location>
        <begin position="463"/>
        <end position="483"/>
    </location>
</feature>
<dbReference type="GO" id="GO:0042045">
    <property type="term" value="P:epithelial fluid transport"/>
    <property type="evidence" value="ECO:0007669"/>
    <property type="project" value="UniProtKB-ARBA"/>
</dbReference>
<evidence type="ECO:0000256" key="13">
    <source>
        <dbReference type="ARBA" id="ARBA00023136"/>
    </source>
</evidence>
<evidence type="ECO:0000256" key="12">
    <source>
        <dbReference type="ARBA" id="ARBA00023065"/>
    </source>
</evidence>
<dbReference type="Proteomes" id="UP000708208">
    <property type="component" value="Unassembled WGS sequence"/>
</dbReference>
<feature type="transmembrane region" description="Helical" evidence="18">
    <location>
        <begin position="176"/>
        <end position="196"/>
    </location>
</feature>
<dbReference type="OrthoDB" id="431720at2759"/>
<feature type="transmembrane region" description="Helical" evidence="18">
    <location>
        <begin position="143"/>
        <end position="164"/>
    </location>
</feature>
<evidence type="ECO:0000256" key="8">
    <source>
        <dbReference type="ARBA" id="ARBA00022737"/>
    </source>
</evidence>
<comment type="caution">
    <text evidence="20">The sequence shown here is derived from an EMBL/GenBank/DDBJ whole genome shotgun (WGS) entry which is preliminary data.</text>
</comment>
<keyword evidence="4" id="KW-0109">Calcium transport</keyword>
<feature type="compositionally biased region" description="Acidic residues" evidence="17">
    <location>
        <begin position="701"/>
        <end position="719"/>
    </location>
</feature>
<dbReference type="InterPro" id="IPR050599">
    <property type="entry name" value="VDCC_alpha-1_subunit"/>
</dbReference>
<keyword evidence="14" id="KW-1015">Disulfide bond</keyword>
<dbReference type="GO" id="GO:0008331">
    <property type="term" value="F:high voltage-gated calcium channel activity"/>
    <property type="evidence" value="ECO:0007669"/>
    <property type="project" value="TreeGrafter"/>
</dbReference>
<dbReference type="GO" id="GO:0016323">
    <property type="term" value="C:basolateral plasma membrane"/>
    <property type="evidence" value="ECO:0007669"/>
    <property type="project" value="UniProtKB-ARBA"/>
</dbReference>
<keyword evidence="11 18" id="KW-1133">Transmembrane helix</keyword>
<dbReference type="Pfam" id="PF00520">
    <property type="entry name" value="Ion_trans"/>
    <property type="match status" value="4"/>
</dbReference>
<organism evidence="20 21">
    <name type="scientific">Allacma fusca</name>
    <dbReference type="NCBI Taxonomy" id="39272"/>
    <lineage>
        <taxon>Eukaryota</taxon>
        <taxon>Metazoa</taxon>
        <taxon>Ecdysozoa</taxon>
        <taxon>Arthropoda</taxon>
        <taxon>Hexapoda</taxon>
        <taxon>Collembola</taxon>
        <taxon>Symphypleona</taxon>
        <taxon>Sminthuridae</taxon>
        <taxon>Allacma</taxon>
    </lineage>
</organism>
<feature type="transmembrane region" description="Helical" evidence="18">
    <location>
        <begin position="1145"/>
        <end position="1162"/>
    </location>
</feature>
<evidence type="ECO:0000256" key="6">
    <source>
        <dbReference type="ARBA" id="ARBA00022692"/>
    </source>
</evidence>
<sequence>MQEDEDIDFWSQDYLGSEEADFRNYRLIEDYKLQYLEALEQPKKKPLSPEWHKLLGAALEEAKKKRAQRKPPPVPEPRAQRALFCLDLENPFRMLCIAISEWKPFEYLILVTIVATCFSLAMAKPFPNGDSNAMNDQLESVEGIFTVIFTAECFMKIVAYGFVLHEGAYLRNTWNFLDFSIVLIGLVSAGLAFVQIEGFDVKALRAFRVLRPLRLVSGVPSLQIVMNSILKAMIPLAQIALLVLFVIVIYAIIGLELFSGVMHSTCTHVFTGELMDDPVPCGGDFLCEDMEFYNCTYGWEGPNFGIINFDNFGLAMLTVFQCITLEGWTQTLYNIDDAMGGSFNWVYFTSMVVLGAFFVMNLILGVLTGEFSKEGEKAKARIEFQKEKEQGLIDEDLNGYLNWITKAEEDSKGKSKSDTLIAMEGQDSPPEEKTWFQNQCADFQKKNIALRARLKKIIKSQTFYWLIITLVFINTCVLCTEHYQQPPWLDKFQEGVNRFFISLFTLELLVKMYCLGPAKYFGSLFNRFDCFVVISSITEMTLIEQQIIPPIGMSVLRCVRLLRVFKVTQYWSSLSSLVASIISSIQAIASLLLLLFLFIVIFALLGMQLFGGKFDFDPTTEKPRQNFDSFSQSMLTVFQILTGEDWNEVMYSGILAFGGVNSIGIVASIYFLILFISGNYILLNVFLAIAVDSLECGGGEAEVEKEEDAEAQQEEEAGDEKEKVPEEETGDQMQEKQDAIAEKIAIPWDEGGEKIPLEEIPVVEEPIVEKEEKAEEAAPPEEPPPEEGESDENKEDPLPDASSFFVFSTTNRFRLWCYWLINTSLFGNIILVCILVSSASLGAEDPLYEDAPRNQLLNKFDVFFTTVFTIEITLKMVSYGLLFHKGAFCRNPANLLDILVVSVSLISFFSTSSAISTVKILRVCRVLRPLRAINRAPGLKRVVQCTIVSIKTIGNIVVVTALIQFMFAAMGVQLFKGKLQLCNDMSKHTPEDCQGKFITYKNGDINKPVVEDRSFDTNDFNFDSVPKGMLNLFVVSTFEGWPAMLYLSIDSNAEDQGPIYDYRVSVAIFYIIYLIIIAFFMVNIFVGFVIMTFQDEGEKEYEHCDLDKNQRNCIQFAMNARPVRFFIPSNPIQYRFWTLVTSQPFEYFIFTLIVLNTVTMAMKFHEQPDSYTEFLDKVNVIFSVLFSTECFLKLTAFGPKMYFSDGWNTFDFIIVVGSFIDIALSDDGEAVEEAEESFISISFFRLFRVARLVKLLNRSEGIRTLLWTFMKSLMALPYVVLLIMLLFFIYAVVGMQMFGKIKLDSDTEIHRGNNFQSFSSATLLLFRCATGEAWQDIMMAAANKPEVQCEDLYYQNGTLIPPELDPETGEPVTCGNNFAYIYFVSFFFICSFLILNLFVAVIMDNFDYLTRDWSILGAHHLGEFIGLWAEYDPDATGRIKHLDVITLMKKISPPLGWGQLCPYRVACKRLVTMNMPLNSDGTVTFNATLFAVVRTSLGIKCEGNIDEANEELRTEIRKAFKFIDEDMLNQCVPPPGIKDDVSVGKLYATIFIQDTWRRFKQRKVDTKDKEEKAKIKPSGGAFEAGLREPLTEEEPTNLERAASGTFEEILDDDPEPMHRRMHPLFSGESSRKSSILHGRPSTKSSLAPVNSSQVALPKAVTWQPSV</sequence>
<dbReference type="PANTHER" id="PTHR45628:SF1">
    <property type="entry name" value="VOLTAGE-DEPENDENT CALCIUM CHANNEL TYPE D SUBUNIT ALPHA-1"/>
    <property type="match status" value="1"/>
</dbReference>
<feature type="region of interest" description="Disordered" evidence="17">
    <location>
        <begin position="1567"/>
        <end position="1666"/>
    </location>
</feature>
<dbReference type="Pfam" id="PF16905">
    <property type="entry name" value="GPHH"/>
    <property type="match status" value="1"/>
</dbReference>
<evidence type="ECO:0000256" key="16">
    <source>
        <dbReference type="ARBA" id="ARBA00023303"/>
    </source>
</evidence>
<feature type="region of interest" description="Disordered" evidence="17">
    <location>
        <begin position="759"/>
        <end position="799"/>
    </location>
</feature>
<reference evidence="20" key="1">
    <citation type="submission" date="2021-06" db="EMBL/GenBank/DDBJ databases">
        <authorList>
            <person name="Hodson N. C."/>
            <person name="Mongue J. A."/>
            <person name="Jaron S. K."/>
        </authorList>
    </citation>
    <scope>NUCLEOTIDE SEQUENCE</scope>
</reference>
<comment type="subcellular location">
    <subcellularLocation>
        <location evidence="1">Membrane</location>
        <topology evidence="1">Multi-pass membrane protein</topology>
    </subcellularLocation>
</comment>
<dbReference type="FunFam" id="1.10.287.70:FF:000107">
    <property type="entry name" value="Voltage-dependent L-type calcium channel subunit alpha"/>
    <property type="match status" value="1"/>
</dbReference>
<feature type="transmembrane region" description="Helical" evidence="18">
    <location>
        <begin position="587"/>
        <end position="610"/>
    </location>
</feature>
<feature type="transmembrane region" description="Helical" evidence="18">
    <location>
        <begin position="956"/>
        <end position="975"/>
    </location>
</feature>
<dbReference type="GO" id="GO:0009581">
    <property type="term" value="P:detection of external stimulus"/>
    <property type="evidence" value="ECO:0007669"/>
    <property type="project" value="UniProtKB-ARBA"/>
</dbReference>
<dbReference type="FunFam" id="1.10.287.70:FF:000007">
    <property type="entry name" value="Voltage-dependent L-type calcium channel subunit alpha"/>
    <property type="match status" value="1"/>
</dbReference>
<feature type="transmembrane region" description="Helical" evidence="18">
    <location>
        <begin position="895"/>
        <end position="915"/>
    </location>
</feature>
<dbReference type="GO" id="GO:0019722">
    <property type="term" value="P:calcium-mediated signaling"/>
    <property type="evidence" value="ECO:0007669"/>
    <property type="project" value="UniProtKB-ARBA"/>
</dbReference>
<feature type="transmembrane region" description="Helical" evidence="18">
    <location>
        <begin position="1379"/>
        <end position="1403"/>
    </location>
</feature>
<name>A0A8J2K503_9HEXA</name>
<evidence type="ECO:0000256" key="7">
    <source>
        <dbReference type="ARBA" id="ARBA00022723"/>
    </source>
</evidence>
<evidence type="ECO:0000313" key="20">
    <source>
        <dbReference type="EMBL" id="CAG7729654.1"/>
    </source>
</evidence>
<evidence type="ECO:0000256" key="5">
    <source>
        <dbReference type="ARBA" id="ARBA00022673"/>
    </source>
</evidence>
<feature type="transmembrane region" description="Helical" evidence="18">
    <location>
        <begin position="1174"/>
        <end position="1194"/>
    </location>
</feature>
<dbReference type="InterPro" id="IPR014873">
    <property type="entry name" value="VDCC_a1su_IQ"/>
</dbReference>
<dbReference type="PANTHER" id="PTHR45628">
    <property type="entry name" value="VOLTAGE-DEPENDENT CALCIUM CHANNEL TYPE A SUBUNIT ALPHA-1"/>
    <property type="match status" value="1"/>
</dbReference>
<gene>
    <name evidence="20" type="ORF">AFUS01_LOCUS18352</name>
</gene>
<feature type="domain" description="Voltage-dependent calcium channel alpha-1 subunit IQ" evidence="19">
    <location>
        <begin position="1538"/>
        <end position="1572"/>
    </location>
</feature>
<feature type="compositionally biased region" description="Basic and acidic residues" evidence="17">
    <location>
        <begin position="767"/>
        <end position="776"/>
    </location>
</feature>
<feature type="transmembrane region" description="Helical" evidence="18">
    <location>
        <begin position="495"/>
        <end position="514"/>
    </location>
</feature>
<dbReference type="FunFam" id="1.20.120.350:FF:000095">
    <property type="entry name" value="Voltage-gated Ca2+ channel, alpha subunit"/>
    <property type="match status" value="1"/>
</dbReference>
<keyword evidence="21" id="KW-1185">Reference proteome</keyword>
<keyword evidence="3" id="KW-0597">Phosphoprotein</keyword>
<keyword evidence="7" id="KW-0479">Metal-binding</keyword>
<dbReference type="GO" id="GO:0016324">
    <property type="term" value="C:apical plasma membrane"/>
    <property type="evidence" value="ECO:0007669"/>
    <property type="project" value="UniProtKB-ARBA"/>
</dbReference>
<keyword evidence="13 18" id="KW-0472">Membrane</keyword>
<evidence type="ECO:0000256" key="4">
    <source>
        <dbReference type="ARBA" id="ARBA00022568"/>
    </source>
</evidence>
<proteinExistence type="predicted"/>
<evidence type="ECO:0000256" key="1">
    <source>
        <dbReference type="ARBA" id="ARBA00004141"/>
    </source>
</evidence>
<dbReference type="Pfam" id="PF08763">
    <property type="entry name" value="Ca_chan_IQ"/>
    <property type="match status" value="1"/>
</dbReference>
<feature type="transmembrane region" description="Helical" evidence="18">
    <location>
        <begin position="232"/>
        <end position="253"/>
    </location>
</feature>
<dbReference type="GO" id="GO:0009582">
    <property type="term" value="P:detection of abiotic stimulus"/>
    <property type="evidence" value="ECO:0007669"/>
    <property type="project" value="UniProtKB-ARBA"/>
</dbReference>
<keyword evidence="6 18" id="KW-0812">Transmembrane</keyword>
<dbReference type="FunFam" id="1.20.120.350:FF:000006">
    <property type="entry name" value="Voltage-dependent L-type calcium channel subunit alpha"/>
    <property type="match status" value="1"/>
</dbReference>